<evidence type="ECO:0000313" key="7">
    <source>
        <dbReference type="EMBL" id="MBO1328739.1"/>
    </source>
</evidence>
<keyword evidence="2" id="KW-0479">Metal-binding</keyword>
<name>A0ABS3LN03_9PROT</name>
<dbReference type="PANTHER" id="PTHR35005">
    <property type="entry name" value="3-DEHYDRO-SCYLLO-INOSOSE HYDROLASE"/>
    <property type="match status" value="1"/>
</dbReference>
<evidence type="ECO:0000313" key="8">
    <source>
        <dbReference type="Proteomes" id="UP000664399"/>
    </source>
</evidence>
<comment type="cofactor">
    <cofactor evidence="1">
        <name>Zn(2+)</name>
        <dbReference type="ChEBI" id="CHEBI:29105"/>
    </cofactor>
</comment>
<dbReference type="SUPFAM" id="SSF102215">
    <property type="entry name" value="Creatininase"/>
    <property type="match status" value="1"/>
</dbReference>
<dbReference type="PANTHER" id="PTHR35005:SF1">
    <property type="entry name" value="2-AMINO-5-FORMYLAMINO-6-RIBOSYLAMINOPYRIMIDIN-4(3H)-ONE 5'-MONOPHOSPHATE DEFORMYLASE"/>
    <property type="match status" value="1"/>
</dbReference>
<evidence type="ECO:0000256" key="3">
    <source>
        <dbReference type="ARBA" id="ARBA00022801"/>
    </source>
</evidence>
<organism evidence="7 8">
    <name type="scientific">Acetobacter suratthaniensis</name>
    <dbReference type="NCBI Taxonomy" id="1502841"/>
    <lineage>
        <taxon>Bacteria</taxon>
        <taxon>Pseudomonadati</taxon>
        <taxon>Pseudomonadota</taxon>
        <taxon>Alphaproteobacteria</taxon>
        <taxon>Acetobacterales</taxon>
        <taxon>Acetobacteraceae</taxon>
        <taxon>Acetobacter</taxon>
    </lineage>
</organism>
<dbReference type="InterPro" id="IPR024087">
    <property type="entry name" value="Creatininase-like_sf"/>
</dbReference>
<evidence type="ECO:0000256" key="2">
    <source>
        <dbReference type="ARBA" id="ARBA00022723"/>
    </source>
</evidence>
<evidence type="ECO:0000256" key="1">
    <source>
        <dbReference type="ARBA" id="ARBA00001947"/>
    </source>
</evidence>
<keyword evidence="4" id="KW-0862">Zinc</keyword>
<accession>A0ABS3LN03</accession>
<evidence type="ECO:0000256" key="5">
    <source>
        <dbReference type="ARBA" id="ARBA00024029"/>
    </source>
</evidence>
<keyword evidence="3" id="KW-0378">Hydrolase</keyword>
<sequence>MLPRPHLLAQGLPALAPVPPPPHGAAGHPPSGRVLTRRAGQPVANRPEPAKGPSGRVLSGLVAGLAACLAVNLAACAPASAAAPDCTRLPASVLFEQRTWTEIQEGLACGVRTVIIPVGGTEQSGPYIAVGKHNVRVMAQAQRIARTVGDTLVAPVMAYVPEGGTKPRTSHMRFAGTLSIPPDVFEKLVLSAAESLRVQGFSLVVLLGDHGGYQTQLRQAADTLNTAWRGTGAKALYVRDYYDVLPHQYADWLKKNGHAGEVGLHAELSDTALMLAVDPAMVRQQALHAGPPPSAAQGIYGGDPRGATAALGQPGLDMQVRAATQAIESARAHQP</sequence>
<comment type="similarity">
    <text evidence="5">Belongs to the creatininase superfamily.</text>
</comment>
<protein>
    <submittedName>
        <fullName evidence="7">Creatininase family protein</fullName>
    </submittedName>
</protein>
<dbReference type="EMBL" id="JAFVMG010000009">
    <property type="protein sequence ID" value="MBO1328739.1"/>
    <property type="molecule type" value="Genomic_DNA"/>
</dbReference>
<keyword evidence="8" id="KW-1185">Reference proteome</keyword>
<proteinExistence type="inferred from homology"/>
<comment type="caution">
    <text evidence="7">The sequence shown here is derived from an EMBL/GenBank/DDBJ whole genome shotgun (WGS) entry which is preliminary data.</text>
</comment>
<reference evidence="7 8" key="1">
    <citation type="submission" date="2021-03" db="EMBL/GenBank/DDBJ databases">
        <title>The complete genome sequence of Acetobacter suratthaniensis TBRC 1719.</title>
        <authorList>
            <person name="Charoenyingcharoen P."/>
            <person name="Yukphan P."/>
        </authorList>
    </citation>
    <scope>NUCLEOTIDE SEQUENCE [LARGE SCALE GENOMIC DNA]</scope>
    <source>
        <strain evidence="7 8">TBRC 1719</strain>
    </source>
</reference>
<dbReference type="Pfam" id="PF02633">
    <property type="entry name" value="Creatininase"/>
    <property type="match status" value="1"/>
</dbReference>
<evidence type="ECO:0000256" key="4">
    <source>
        <dbReference type="ARBA" id="ARBA00022833"/>
    </source>
</evidence>
<gene>
    <name evidence="7" type="ORF">J2D75_09655</name>
</gene>
<evidence type="ECO:0000256" key="6">
    <source>
        <dbReference type="SAM" id="MobiDB-lite"/>
    </source>
</evidence>
<feature type="region of interest" description="Disordered" evidence="6">
    <location>
        <begin position="12"/>
        <end position="55"/>
    </location>
</feature>
<dbReference type="RefSeq" id="WP_207854616.1">
    <property type="nucleotide sequence ID" value="NZ_JAFVMG010000009.1"/>
</dbReference>
<dbReference type="Proteomes" id="UP000664399">
    <property type="component" value="Unassembled WGS sequence"/>
</dbReference>
<dbReference type="Gene3D" id="3.40.50.10310">
    <property type="entry name" value="Creatininase"/>
    <property type="match status" value="1"/>
</dbReference>
<dbReference type="InterPro" id="IPR003785">
    <property type="entry name" value="Creatininase/forma_Hydrolase"/>
</dbReference>